<gene>
    <name evidence="4" type="ORF">RHIZ70_781</name>
</gene>
<dbReference type="GO" id="GO:0006979">
    <property type="term" value="P:response to oxidative stress"/>
    <property type="evidence" value="ECO:0007669"/>
    <property type="project" value="InterPro"/>
</dbReference>
<dbReference type="EMBL" id="UEYP01000017">
    <property type="protein sequence ID" value="SSC65073.1"/>
    <property type="molecule type" value="Genomic_DNA"/>
</dbReference>
<sequence>MSEVAMHGHGVRGMSRAALQALAGNADPGKFGRMFPTLPAHEADEDDLFQLAEAMKDAVGPDGRTDPAGDNPNVPAGYTYLGQFVDHDITLDTTPLEQQKADPLATTNFRTPALDLDSLYGDGPGIHPYLYDRAPDTHRVIGRFLIGKASASKDKAGKEIRALDNDLPRNQVGHALIFDERNDENLLVAQFHLLMLKFHNKVVEDLENTRPALKDMALFHEARRIVTWHYQWIVLLDFVERLTEPGLVRRIKHEGRRFYRFKSRPYMPAEFAAAVYRLGHSMVRQSYSHNRVFNPGPDAITDGTLGLLFNFTGKSGQIVGQLKDAANTGGGPGPLPDLPSNWVIDWRRFFDLGTPPEANFTLNHARRLDPFIVPALHTLPGLRPETDKTAARDFVLPFRNLKRGLQLGLPSGQDACRAMGIVPMKPSEIATGSDGEVAARHGFHKKTPLWYYVLKEAQHHHKGERLGPMGSTILAETFLGLVHGDPDSFLWQRSNWTPDLTSQTPGHFTMADLIRYVKDINPIG</sequence>
<reference evidence="5" key="1">
    <citation type="submission" date="2018-07" db="EMBL/GenBank/DDBJ databases">
        <authorList>
            <person name="Peiro R."/>
            <person name="Begona"/>
            <person name="Cbmso G."/>
            <person name="Lopez M."/>
            <person name="Gonzalez S."/>
        </authorList>
    </citation>
    <scope>NUCLEOTIDE SEQUENCE [LARGE SCALE GENOMIC DNA]</scope>
</reference>
<name>A0A376AC89_9HYPH</name>
<evidence type="ECO:0000313" key="5">
    <source>
        <dbReference type="Proteomes" id="UP000254764"/>
    </source>
</evidence>
<dbReference type="AlphaFoldDB" id="A0A376AC89"/>
<evidence type="ECO:0000256" key="2">
    <source>
        <dbReference type="ARBA" id="ARBA00022525"/>
    </source>
</evidence>
<evidence type="ECO:0008006" key="6">
    <source>
        <dbReference type="Google" id="ProtNLM"/>
    </source>
</evidence>
<comment type="subcellular location">
    <subcellularLocation>
        <location evidence="1">Secreted</location>
    </subcellularLocation>
</comment>
<evidence type="ECO:0000256" key="1">
    <source>
        <dbReference type="ARBA" id="ARBA00004613"/>
    </source>
</evidence>
<evidence type="ECO:0000256" key="3">
    <source>
        <dbReference type="ARBA" id="ARBA00023180"/>
    </source>
</evidence>
<dbReference type="InterPro" id="IPR010255">
    <property type="entry name" value="Haem_peroxidase_sf"/>
</dbReference>
<accession>A0A376AC89</accession>
<dbReference type="GO" id="GO:0004601">
    <property type="term" value="F:peroxidase activity"/>
    <property type="evidence" value="ECO:0007669"/>
    <property type="project" value="InterPro"/>
</dbReference>
<dbReference type="Gene3D" id="1.10.640.10">
    <property type="entry name" value="Haem peroxidase domain superfamily, animal type"/>
    <property type="match status" value="1"/>
</dbReference>
<dbReference type="GO" id="GO:0005576">
    <property type="term" value="C:extracellular region"/>
    <property type="evidence" value="ECO:0007669"/>
    <property type="project" value="UniProtKB-SubCell"/>
</dbReference>
<organism evidence="4 5">
    <name type="scientific">Ciceribacter selenitireducens ATCC BAA-1503</name>
    <dbReference type="NCBI Taxonomy" id="1336235"/>
    <lineage>
        <taxon>Bacteria</taxon>
        <taxon>Pseudomonadati</taxon>
        <taxon>Pseudomonadota</taxon>
        <taxon>Alphaproteobacteria</taxon>
        <taxon>Hyphomicrobiales</taxon>
        <taxon>Rhizobiaceae</taxon>
        <taxon>Ciceribacter</taxon>
    </lineage>
</organism>
<dbReference type="SUPFAM" id="SSF48113">
    <property type="entry name" value="Heme-dependent peroxidases"/>
    <property type="match status" value="1"/>
</dbReference>
<dbReference type="GO" id="GO:0020037">
    <property type="term" value="F:heme binding"/>
    <property type="evidence" value="ECO:0007669"/>
    <property type="project" value="InterPro"/>
</dbReference>
<keyword evidence="3" id="KW-0325">Glycoprotein</keyword>
<dbReference type="RefSeq" id="WP_115672210.1">
    <property type="nucleotide sequence ID" value="NZ_UEYP01000017.1"/>
</dbReference>
<dbReference type="InterPro" id="IPR037120">
    <property type="entry name" value="Haem_peroxidase_sf_animal"/>
</dbReference>
<keyword evidence="5" id="KW-1185">Reference proteome</keyword>
<dbReference type="PROSITE" id="PS50292">
    <property type="entry name" value="PEROXIDASE_3"/>
    <property type="match status" value="1"/>
</dbReference>
<dbReference type="CDD" id="cd09819">
    <property type="entry name" value="An_peroxidase_bacterial_1"/>
    <property type="match status" value="1"/>
</dbReference>
<evidence type="ECO:0000313" key="4">
    <source>
        <dbReference type="EMBL" id="SSC65073.1"/>
    </source>
</evidence>
<keyword evidence="2" id="KW-0964">Secreted</keyword>
<dbReference type="OrthoDB" id="105077at2"/>
<dbReference type="PANTHER" id="PTHR11475">
    <property type="entry name" value="OXIDASE/PEROXIDASE"/>
    <property type="match status" value="1"/>
</dbReference>
<dbReference type="PRINTS" id="PR00457">
    <property type="entry name" value="ANPEROXIDASE"/>
</dbReference>
<dbReference type="Pfam" id="PF03098">
    <property type="entry name" value="An_peroxidase"/>
    <property type="match status" value="1"/>
</dbReference>
<dbReference type="InterPro" id="IPR019791">
    <property type="entry name" value="Haem_peroxidase_animal"/>
</dbReference>
<dbReference type="PANTHER" id="PTHR11475:SF4">
    <property type="entry name" value="CHORION PEROXIDASE"/>
    <property type="match status" value="1"/>
</dbReference>
<protein>
    <recommendedName>
        <fullName evidence="6">Heme peroxidase</fullName>
    </recommendedName>
</protein>
<dbReference type="Proteomes" id="UP000254764">
    <property type="component" value="Unassembled WGS sequence"/>
</dbReference>
<proteinExistence type="predicted"/>